<dbReference type="InterPro" id="IPR051687">
    <property type="entry name" value="Peroxisomal_Beta-Oxidation"/>
</dbReference>
<reference evidence="6" key="1">
    <citation type="journal article" date="2019" name="Int. J. Syst. Evol. Microbiol.">
        <title>The Global Catalogue of Microorganisms (GCM) 10K type strain sequencing project: providing services to taxonomists for standard genome sequencing and annotation.</title>
        <authorList>
            <consortium name="The Broad Institute Genomics Platform"/>
            <consortium name="The Broad Institute Genome Sequencing Center for Infectious Disease"/>
            <person name="Wu L."/>
            <person name="Ma J."/>
        </authorList>
    </citation>
    <scope>NUCLEOTIDE SEQUENCE [LARGE SCALE GENOMIC DNA]</scope>
    <source>
        <strain evidence="6">JCM 10671</strain>
    </source>
</reference>
<evidence type="ECO:0000256" key="1">
    <source>
        <dbReference type="ARBA" id="ARBA00006484"/>
    </source>
</evidence>
<dbReference type="RefSeq" id="WP_344601861.1">
    <property type="nucleotide sequence ID" value="NZ_BAAAHE010000007.1"/>
</dbReference>
<dbReference type="EMBL" id="BAAAHE010000007">
    <property type="protein sequence ID" value="GAA0608476.1"/>
    <property type="molecule type" value="Genomic_DNA"/>
</dbReference>
<keyword evidence="6" id="KW-1185">Reference proteome</keyword>
<evidence type="ECO:0000313" key="5">
    <source>
        <dbReference type="EMBL" id="GAA0608476.1"/>
    </source>
</evidence>
<dbReference type="PANTHER" id="PTHR45024">
    <property type="entry name" value="DEHYDROGENASES, SHORT CHAIN"/>
    <property type="match status" value="1"/>
</dbReference>
<organism evidence="5 6">
    <name type="scientific">Sporichthya brevicatena</name>
    <dbReference type="NCBI Taxonomy" id="171442"/>
    <lineage>
        <taxon>Bacteria</taxon>
        <taxon>Bacillati</taxon>
        <taxon>Actinomycetota</taxon>
        <taxon>Actinomycetes</taxon>
        <taxon>Sporichthyales</taxon>
        <taxon>Sporichthyaceae</taxon>
        <taxon>Sporichthya</taxon>
    </lineage>
</organism>
<dbReference type="InterPro" id="IPR020904">
    <property type="entry name" value="Sc_DH/Rdtase_CS"/>
</dbReference>
<dbReference type="Pfam" id="PF00106">
    <property type="entry name" value="adh_short"/>
    <property type="match status" value="1"/>
</dbReference>
<comment type="caution">
    <text evidence="5">The sequence shown here is derived from an EMBL/GenBank/DDBJ whole genome shotgun (WGS) entry which is preliminary data.</text>
</comment>
<protein>
    <submittedName>
        <fullName evidence="5">SDR family oxidoreductase</fullName>
    </submittedName>
</protein>
<name>A0ABP3RDN6_9ACTN</name>
<dbReference type="InterPro" id="IPR002347">
    <property type="entry name" value="SDR_fam"/>
</dbReference>
<dbReference type="PROSITE" id="PS00061">
    <property type="entry name" value="ADH_SHORT"/>
    <property type="match status" value="1"/>
</dbReference>
<dbReference type="InterPro" id="IPR057326">
    <property type="entry name" value="KR_dom"/>
</dbReference>
<evidence type="ECO:0000256" key="3">
    <source>
        <dbReference type="RuleBase" id="RU000363"/>
    </source>
</evidence>
<dbReference type="PRINTS" id="PR00080">
    <property type="entry name" value="SDRFAMILY"/>
</dbReference>
<dbReference type="Gene3D" id="3.40.50.720">
    <property type="entry name" value="NAD(P)-binding Rossmann-like Domain"/>
    <property type="match status" value="1"/>
</dbReference>
<evidence type="ECO:0000256" key="2">
    <source>
        <dbReference type="ARBA" id="ARBA00023002"/>
    </source>
</evidence>
<dbReference type="InterPro" id="IPR036291">
    <property type="entry name" value="NAD(P)-bd_dom_sf"/>
</dbReference>
<dbReference type="PANTHER" id="PTHR45024:SF2">
    <property type="entry name" value="SCP2 DOMAIN-CONTAINING PROTEIN"/>
    <property type="match status" value="1"/>
</dbReference>
<sequence length="287" mass="29220">MAGVQDRVIVITGAGNGLGREYALALAAAGAKVVVNDLGGSRDGTGAGSAAADAVVADITGAGGTAVANYDSVATAAGGAAIVQTALDAFGRVDGVIANAGILRDRAFHKMTAEDWDAVLQVHLYGAFHTIHAAWPHLREQQHGRIVVATSTSGIFGNFGQANYGAAKGGMIGLINTLAIEGRKANILANAVAPMAATRMTEDVAPPEVLAALDPKHVAPVVGHLCTDELTESGSVFVVGGGRVYRVAQFQSKGVTFSDVPTIDEVGRRWNEISDLDGAEVGVNPVG</sequence>
<comment type="similarity">
    <text evidence="1 3">Belongs to the short-chain dehydrogenases/reductases (SDR) family.</text>
</comment>
<dbReference type="Proteomes" id="UP001500957">
    <property type="component" value="Unassembled WGS sequence"/>
</dbReference>
<proteinExistence type="inferred from homology"/>
<accession>A0ABP3RDN6</accession>
<keyword evidence="2" id="KW-0560">Oxidoreductase</keyword>
<evidence type="ECO:0000313" key="6">
    <source>
        <dbReference type="Proteomes" id="UP001500957"/>
    </source>
</evidence>
<dbReference type="SUPFAM" id="SSF51735">
    <property type="entry name" value="NAD(P)-binding Rossmann-fold domains"/>
    <property type="match status" value="1"/>
</dbReference>
<evidence type="ECO:0000259" key="4">
    <source>
        <dbReference type="SMART" id="SM00822"/>
    </source>
</evidence>
<gene>
    <name evidence="5" type="ORF">GCM10009547_08050</name>
</gene>
<dbReference type="SMART" id="SM00822">
    <property type="entry name" value="PKS_KR"/>
    <property type="match status" value="1"/>
</dbReference>
<feature type="domain" description="Ketoreductase" evidence="4">
    <location>
        <begin position="7"/>
        <end position="203"/>
    </location>
</feature>
<dbReference type="PRINTS" id="PR00081">
    <property type="entry name" value="GDHRDH"/>
</dbReference>